<dbReference type="GeneID" id="6007982"/>
<evidence type="ECO:0000256" key="1">
    <source>
        <dbReference type="ARBA" id="ARBA00022737"/>
    </source>
</evidence>
<feature type="domain" description="Nephrocystin 3-like N-terminal" evidence="4">
    <location>
        <begin position="164"/>
        <end position="322"/>
    </location>
</feature>
<reference evidence="5 6" key="1">
    <citation type="journal article" date="2010" name="Proc. Natl. Acad. Sci. U.S.A.">
        <title>Insights into evolution of multicellular fungi from the assembled chromosomes of the mushroom Coprinopsis cinerea (Coprinus cinereus).</title>
        <authorList>
            <person name="Stajich J.E."/>
            <person name="Wilke S.K."/>
            <person name="Ahren D."/>
            <person name="Au C.H."/>
            <person name="Birren B.W."/>
            <person name="Borodovsky M."/>
            <person name="Burns C."/>
            <person name="Canback B."/>
            <person name="Casselton L.A."/>
            <person name="Cheng C.K."/>
            <person name="Deng J."/>
            <person name="Dietrich F.S."/>
            <person name="Fargo D.C."/>
            <person name="Farman M.L."/>
            <person name="Gathman A.C."/>
            <person name="Goldberg J."/>
            <person name="Guigo R."/>
            <person name="Hoegger P.J."/>
            <person name="Hooker J.B."/>
            <person name="Huggins A."/>
            <person name="James T.Y."/>
            <person name="Kamada T."/>
            <person name="Kilaru S."/>
            <person name="Kodira C."/>
            <person name="Kues U."/>
            <person name="Kupfer D."/>
            <person name="Kwan H.S."/>
            <person name="Lomsadze A."/>
            <person name="Li W."/>
            <person name="Lilly W.W."/>
            <person name="Ma L.J."/>
            <person name="Mackey A.J."/>
            <person name="Manning G."/>
            <person name="Martin F."/>
            <person name="Muraguchi H."/>
            <person name="Natvig D.O."/>
            <person name="Palmerini H."/>
            <person name="Ramesh M.A."/>
            <person name="Rehmeyer C.J."/>
            <person name="Roe B.A."/>
            <person name="Shenoy N."/>
            <person name="Stanke M."/>
            <person name="Ter-Hovhannisyan V."/>
            <person name="Tunlid A."/>
            <person name="Velagapudi R."/>
            <person name="Vision T.J."/>
            <person name="Zeng Q."/>
            <person name="Zolan M.E."/>
            <person name="Pukkila P.J."/>
        </authorList>
    </citation>
    <scope>NUCLEOTIDE SEQUENCE [LARGE SCALE GENOMIC DNA]</scope>
    <source>
        <strain evidence="6">Okayama-7 / 130 / ATCC MYA-4618 / FGSC 9003</strain>
    </source>
</reference>
<dbReference type="PROSITE" id="PS50088">
    <property type="entry name" value="ANK_REPEAT"/>
    <property type="match status" value="2"/>
</dbReference>
<dbReference type="InterPro" id="IPR054471">
    <property type="entry name" value="GPIID_WHD"/>
</dbReference>
<dbReference type="eggNOG" id="KOG4369">
    <property type="taxonomic scope" value="Eukaryota"/>
</dbReference>
<gene>
    <name evidence="5" type="ORF">CC1G_09040</name>
</gene>
<dbReference type="SMART" id="SM00248">
    <property type="entry name" value="ANK"/>
    <property type="match status" value="5"/>
</dbReference>
<dbReference type="RefSeq" id="XP_001831511.1">
    <property type="nucleotide sequence ID" value="XM_001831459.1"/>
</dbReference>
<keyword evidence="2" id="KW-0040">ANK repeat</keyword>
<dbReference type="InterPro" id="IPR002110">
    <property type="entry name" value="Ankyrin_rpt"/>
</dbReference>
<evidence type="ECO:0000259" key="4">
    <source>
        <dbReference type="Pfam" id="PF24883"/>
    </source>
</evidence>
<dbReference type="STRING" id="240176.A8N9K5"/>
<dbReference type="InterPro" id="IPR036770">
    <property type="entry name" value="Ankyrin_rpt-contain_sf"/>
</dbReference>
<keyword evidence="6" id="KW-1185">Reference proteome</keyword>
<dbReference type="SUPFAM" id="SSF48403">
    <property type="entry name" value="Ankyrin repeat"/>
    <property type="match status" value="1"/>
</dbReference>
<sequence length="793" mass="88403">MGQSVSFQDDAGLDEDVLIPGAYKTSFIGAPASSAPVDSEAPPFVPIDPTIYLPGKPQEPTPDSGRDNASLTEATCSTELDESTARIDTINIHGGTFNDVGGDYIYTINNFFNPLYADDPWSSAPGPKPPDVQAMKVGKIVEWLSPIINFRATQVEVRERRTPGTGAWLLQGELYNEWKSGVLRVIWGVGMAGAGKTVLASSIIDDLLQIERTSSGCVSVVFAYCRCTDALSVKEILAAFLKQYLEHHPELVKLVEPMYLHHRRDKTYPSQDELITLLRGIETMFVVSFYVVEGLDEALNNTQFDLISALSLLKGKFVITSRPLAHSESDIPSAKFFTIVARAEDIRLALNQKLVLNPRFRRLIEQHRCKEEITSKIIQKSNGMFLHAALQIEALQQCLTITSLRASLEQFPNKMTDMYRTTLQRVENQSPEHSALAKRVLLWVNYAQCPLSVRDIQCALAICPQTDTFKKDLVVDEATLIAVCYGLIGVEKTGTVHLIHSTARDFVSQFLRGIYRNPHEVLARTSIQRLVACKLIESDEAFEEWDLEDAFAQYPLLQYSYNYWAFHAKKCQSDPEFDALLRFFMSKCAAFPCNLAQDDWEWNEGTLDLLKPLHLAARHGFHQFIPEFLLLEGQSQEHSWSALNSRTRGKFGATALMLASHYNHTTAVKVLVRVRGINVNAVNGSGRTALHLAARKGHELAVRCLLQARDIDPNAVDEEGYTPLMLAAEKGHVGVVRVLARVPGVQPNVATVQHRQTALMLAAEGGFEDAVRILLRVGGTDVNMRDWDGPNRR</sequence>
<dbReference type="Pfam" id="PF00023">
    <property type="entry name" value="Ank"/>
    <property type="match status" value="2"/>
</dbReference>
<dbReference type="VEuPathDB" id="FungiDB:CC1G_09040"/>
<comment type="caution">
    <text evidence="5">The sequence shown here is derived from an EMBL/GenBank/DDBJ whole genome shotgun (WGS) entry which is preliminary data.</text>
</comment>
<dbReference type="Gene3D" id="3.40.50.300">
    <property type="entry name" value="P-loop containing nucleotide triphosphate hydrolases"/>
    <property type="match status" value="1"/>
</dbReference>
<dbReference type="OMA" id="ASENWAS"/>
<dbReference type="Proteomes" id="UP000001861">
    <property type="component" value="Unassembled WGS sequence"/>
</dbReference>
<dbReference type="Pfam" id="PF24883">
    <property type="entry name" value="NPHP3_N"/>
    <property type="match status" value="1"/>
</dbReference>
<name>A8N9K5_COPC7</name>
<proteinExistence type="predicted"/>
<dbReference type="InterPro" id="IPR027417">
    <property type="entry name" value="P-loop_NTPase"/>
</dbReference>
<dbReference type="EMBL" id="AACS02000007">
    <property type="protein sequence ID" value="EAU90358.1"/>
    <property type="molecule type" value="Genomic_DNA"/>
</dbReference>
<evidence type="ECO:0000313" key="6">
    <source>
        <dbReference type="Proteomes" id="UP000001861"/>
    </source>
</evidence>
<feature type="repeat" description="ANK" evidence="2">
    <location>
        <begin position="685"/>
        <end position="718"/>
    </location>
</feature>
<dbReference type="PANTHER" id="PTHR10039:SF15">
    <property type="entry name" value="NACHT DOMAIN-CONTAINING PROTEIN"/>
    <property type="match status" value="1"/>
</dbReference>
<evidence type="ECO:0000256" key="2">
    <source>
        <dbReference type="PROSITE-ProRule" id="PRU00023"/>
    </source>
</evidence>
<dbReference type="InterPro" id="IPR056884">
    <property type="entry name" value="NPHP3-like_N"/>
</dbReference>
<feature type="domain" description="GPI inositol-deacylase winged helix" evidence="3">
    <location>
        <begin position="434"/>
        <end position="507"/>
    </location>
</feature>
<dbReference type="Pfam" id="PF12796">
    <property type="entry name" value="Ank_2"/>
    <property type="match status" value="1"/>
</dbReference>
<dbReference type="OrthoDB" id="7464126at2759"/>
<dbReference type="PROSITE" id="PS50297">
    <property type="entry name" value="ANK_REP_REGION"/>
    <property type="match status" value="2"/>
</dbReference>
<dbReference type="PANTHER" id="PTHR10039">
    <property type="entry name" value="AMELOGENIN"/>
    <property type="match status" value="1"/>
</dbReference>
<protein>
    <submittedName>
        <fullName evidence="5">Uncharacterized protein</fullName>
    </submittedName>
</protein>
<evidence type="ECO:0000313" key="5">
    <source>
        <dbReference type="EMBL" id="EAU90358.1"/>
    </source>
</evidence>
<dbReference type="SUPFAM" id="SSF52540">
    <property type="entry name" value="P-loop containing nucleoside triphosphate hydrolases"/>
    <property type="match status" value="1"/>
</dbReference>
<dbReference type="Gene3D" id="1.25.40.20">
    <property type="entry name" value="Ankyrin repeat-containing domain"/>
    <property type="match status" value="2"/>
</dbReference>
<evidence type="ECO:0000259" key="3">
    <source>
        <dbReference type="Pfam" id="PF22939"/>
    </source>
</evidence>
<keyword evidence="1" id="KW-0677">Repeat</keyword>
<dbReference type="KEGG" id="cci:CC1G_09040"/>
<dbReference type="AlphaFoldDB" id="A8N9K5"/>
<dbReference type="InParanoid" id="A8N9K5"/>
<feature type="repeat" description="ANK" evidence="2">
    <location>
        <begin position="719"/>
        <end position="739"/>
    </location>
</feature>
<accession>A8N9K5</accession>
<organism evidence="5 6">
    <name type="scientific">Coprinopsis cinerea (strain Okayama-7 / 130 / ATCC MYA-4618 / FGSC 9003)</name>
    <name type="common">Inky cap fungus</name>
    <name type="synonym">Hormographiella aspergillata</name>
    <dbReference type="NCBI Taxonomy" id="240176"/>
    <lineage>
        <taxon>Eukaryota</taxon>
        <taxon>Fungi</taxon>
        <taxon>Dikarya</taxon>
        <taxon>Basidiomycota</taxon>
        <taxon>Agaricomycotina</taxon>
        <taxon>Agaricomycetes</taxon>
        <taxon>Agaricomycetidae</taxon>
        <taxon>Agaricales</taxon>
        <taxon>Agaricineae</taxon>
        <taxon>Psathyrellaceae</taxon>
        <taxon>Coprinopsis</taxon>
    </lineage>
</organism>
<dbReference type="Pfam" id="PF22939">
    <property type="entry name" value="WHD_GPIID"/>
    <property type="match status" value="1"/>
</dbReference>